<feature type="domain" description="DUF7044" evidence="4">
    <location>
        <begin position="23"/>
        <end position="125"/>
    </location>
</feature>
<evidence type="ECO:0000313" key="6">
    <source>
        <dbReference type="EMBL" id="CAH2006228.1"/>
    </source>
</evidence>
<feature type="signal peptide" evidence="1">
    <location>
        <begin position="1"/>
        <end position="22"/>
    </location>
</feature>
<evidence type="ECO:0000259" key="3">
    <source>
        <dbReference type="Pfam" id="PF23070"/>
    </source>
</evidence>
<reference evidence="6" key="1">
    <citation type="submission" date="2022-03" db="EMBL/GenBank/DDBJ databases">
        <authorList>
            <person name="Sayadi A."/>
        </authorList>
    </citation>
    <scope>NUCLEOTIDE SEQUENCE</scope>
</reference>
<proteinExistence type="predicted"/>
<comment type="caution">
    <text evidence="6">The sequence shown here is derived from an EMBL/GenBank/DDBJ whole genome shotgun (WGS) entry which is preliminary data.</text>
</comment>
<dbReference type="Proteomes" id="UP001152888">
    <property type="component" value="Unassembled WGS sequence"/>
</dbReference>
<dbReference type="Pfam" id="PF23073">
    <property type="entry name" value="DUF7045"/>
    <property type="match status" value="1"/>
</dbReference>
<evidence type="ECO:0000259" key="4">
    <source>
        <dbReference type="Pfam" id="PF23071"/>
    </source>
</evidence>
<dbReference type="InterPro" id="IPR055470">
    <property type="entry name" value="DUF7042"/>
</dbReference>
<gene>
    <name evidence="6" type="ORF">ACAOBT_LOCUS28981</name>
</gene>
<evidence type="ECO:0000259" key="2">
    <source>
        <dbReference type="Pfam" id="PF23069"/>
    </source>
</evidence>
<keyword evidence="7" id="KW-1185">Reference proteome</keyword>
<dbReference type="InterPro" id="IPR055472">
    <property type="entry name" value="DUF7044"/>
</dbReference>
<dbReference type="PANTHER" id="PTHR22255">
    <property type="entry name" value="LP06548P"/>
    <property type="match status" value="1"/>
</dbReference>
<feature type="domain" description="DUF7042" evidence="2">
    <location>
        <begin position="151"/>
        <end position="278"/>
    </location>
</feature>
<keyword evidence="1" id="KW-0732">Signal</keyword>
<dbReference type="InterPro" id="IPR055473">
    <property type="entry name" value="DUF7045"/>
</dbReference>
<dbReference type="AlphaFoldDB" id="A0A9P0M624"/>
<feature type="domain" description="DUF7043" evidence="3">
    <location>
        <begin position="297"/>
        <end position="399"/>
    </location>
</feature>
<dbReference type="InterPro" id="IPR055471">
    <property type="entry name" value="DUF7043"/>
</dbReference>
<protein>
    <submittedName>
        <fullName evidence="6">Uncharacterized protein</fullName>
    </submittedName>
</protein>
<feature type="chain" id="PRO_5040452145" evidence="1">
    <location>
        <begin position="23"/>
        <end position="606"/>
    </location>
</feature>
<dbReference type="Pfam" id="PF23070">
    <property type="entry name" value="DUF7043"/>
    <property type="match status" value="1"/>
</dbReference>
<evidence type="ECO:0000313" key="7">
    <source>
        <dbReference type="Proteomes" id="UP001152888"/>
    </source>
</evidence>
<sequence>MCSTRMVLALSLIIRQWASVEGTCYFSQEFQGEYVMQSSAGFGNRVIQYSTVNITENSIPIWGSCHRRIGNNYILIYNYSETSCIRCLHLKLRSASVLQVYTVNQETISKCFTNEKTAEENCPSDESVVAGETAEILLFKTRDVLGQYTPQQYCPFDGKYSLKYNSFSKRLMKDCFGYGSLADSCPSGSTINLRPRNCSTNSYDMNFDCLANWEASSGDNYLILVDSTNDARHPSKQKPIYRCALYKEDTITGNIQMALSKDSTCTNELFNSSYGYEVFQLESKPEKVWPIEVTFGICTFPKWMHGDWEHLIVRGDTMVYRDRTSFKTYTIKCVGVVEDSDKYLVFSRTQCDEEFYSCVRIANRSNNILEFQIGKNTSKDKDVFSLCQDENFEGDTWITQGRQNITIGFSSGMCPITGEYTGKIPDATNLCAKLWSDCRAPELMYYQVSHCDSEEVYEEREYQCLGHWREGNFLYTYTQRNDVAPGTYECFVGSIITDMNIYIKEAGGHCQRNVDPLRYGMQLTKKRPLYSCIERSTTPRHFHKPTTERIVPKPTSTIVHRTTTIQHFSTSTVRQTHYIEHSSSKIPVLSSGILCLFLFLHMFVQF</sequence>
<dbReference type="Pfam" id="PF23069">
    <property type="entry name" value="DUF7042"/>
    <property type="match status" value="1"/>
</dbReference>
<feature type="domain" description="DUF7045" evidence="5">
    <location>
        <begin position="414"/>
        <end position="516"/>
    </location>
</feature>
<dbReference type="EMBL" id="CAKOFQ010007678">
    <property type="protein sequence ID" value="CAH2006228.1"/>
    <property type="molecule type" value="Genomic_DNA"/>
</dbReference>
<evidence type="ECO:0000259" key="5">
    <source>
        <dbReference type="Pfam" id="PF23073"/>
    </source>
</evidence>
<organism evidence="6 7">
    <name type="scientific">Acanthoscelides obtectus</name>
    <name type="common">Bean weevil</name>
    <name type="synonym">Bruchus obtectus</name>
    <dbReference type="NCBI Taxonomy" id="200917"/>
    <lineage>
        <taxon>Eukaryota</taxon>
        <taxon>Metazoa</taxon>
        <taxon>Ecdysozoa</taxon>
        <taxon>Arthropoda</taxon>
        <taxon>Hexapoda</taxon>
        <taxon>Insecta</taxon>
        <taxon>Pterygota</taxon>
        <taxon>Neoptera</taxon>
        <taxon>Endopterygota</taxon>
        <taxon>Coleoptera</taxon>
        <taxon>Polyphaga</taxon>
        <taxon>Cucujiformia</taxon>
        <taxon>Chrysomeloidea</taxon>
        <taxon>Chrysomelidae</taxon>
        <taxon>Bruchinae</taxon>
        <taxon>Bruchini</taxon>
        <taxon>Acanthoscelides</taxon>
    </lineage>
</organism>
<evidence type="ECO:0000256" key="1">
    <source>
        <dbReference type="SAM" id="SignalP"/>
    </source>
</evidence>
<name>A0A9P0M624_ACAOB</name>
<dbReference type="Pfam" id="PF23071">
    <property type="entry name" value="DUF7044"/>
    <property type="match status" value="1"/>
</dbReference>
<dbReference type="OrthoDB" id="6380161at2759"/>
<accession>A0A9P0M624</accession>
<dbReference type="PANTHER" id="PTHR22255:SF4">
    <property type="entry name" value="CATION-INDEPENDENT MANNOSE-6-PHOSPHATE RECEPTOR"/>
    <property type="match status" value="1"/>
</dbReference>